<proteinExistence type="predicted"/>
<accession>A0A0E3F5Y5</accession>
<dbReference type="Proteomes" id="UP000185321">
    <property type="component" value="Segment"/>
</dbReference>
<evidence type="ECO:0000313" key="3">
    <source>
        <dbReference type="EMBL" id="AIX21611.1"/>
    </source>
</evidence>
<feature type="domain" description="Nuclease associated modular" evidence="2">
    <location>
        <begin position="159"/>
        <end position="175"/>
    </location>
</feature>
<evidence type="ECO:0000313" key="4">
    <source>
        <dbReference type="Proteomes" id="UP000185321"/>
    </source>
</evidence>
<protein>
    <recommendedName>
        <fullName evidence="2">Nuclease associated modular domain-containing protein</fullName>
    </recommendedName>
</protein>
<feature type="domain" description="Nuclease associated modular" evidence="2">
    <location>
        <begin position="133"/>
        <end position="149"/>
    </location>
</feature>
<keyword evidence="4" id="KW-1185">Reference proteome</keyword>
<evidence type="ECO:0000259" key="2">
    <source>
        <dbReference type="SMART" id="SM00496"/>
    </source>
</evidence>
<feature type="region of interest" description="Disordered" evidence="1">
    <location>
        <begin position="87"/>
        <end position="180"/>
    </location>
</feature>
<organism evidence="3 4">
    <name type="scientific">Synechococcus phage ACG-2014f_Syn7803C8</name>
    <dbReference type="NCBI Taxonomy" id="2790336"/>
    <lineage>
        <taxon>Viruses</taxon>
        <taxon>Duplodnaviria</taxon>
        <taxon>Heunggongvirae</taxon>
        <taxon>Uroviricota</taxon>
        <taxon>Caudoviricetes</taxon>
        <taxon>Pantevenvirales</taxon>
        <taxon>Kyanoviridae</taxon>
        <taxon>Atlauavirus</taxon>
        <taxon>Atlauavirus tusconc8</taxon>
    </lineage>
</organism>
<feature type="compositionally biased region" description="Basic and acidic residues" evidence="1">
    <location>
        <begin position="101"/>
        <end position="149"/>
    </location>
</feature>
<sequence>MKHYVYLSYEVEGRMYIGSRSSEDPEKDTNYFGSYADKTFKPTEKKILRLFPTREKALYYECQLHEHFGVDTNPKFANKSKQTTEKFYYSAPGDTNPAKCPEVRKKLSESKKGDRNPSKRPDVRKKLVEGVKKRPPISDETRAKMRESHLGQSSPRGMLGKKHSEETKKKMRESRRMRTK</sequence>
<dbReference type="GO" id="GO:0003677">
    <property type="term" value="F:DNA binding"/>
    <property type="evidence" value="ECO:0007669"/>
    <property type="project" value="InterPro"/>
</dbReference>
<dbReference type="SUPFAM" id="SSF64496">
    <property type="entry name" value="DNA-binding domain of intron-encoded endonucleases"/>
    <property type="match status" value="1"/>
</dbReference>
<dbReference type="Pfam" id="PF07460">
    <property type="entry name" value="NUMOD3"/>
    <property type="match status" value="2"/>
</dbReference>
<dbReference type="InterPro" id="IPR003611">
    <property type="entry name" value="NUMOD3"/>
</dbReference>
<reference evidence="3 4" key="1">
    <citation type="submission" date="2013-12" db="EMBL/GenBank/DDBJ databases">
        <title>Ecological redundancy of diverse viral populations within a natural community.</title>
        <authorList>
            <person name="Gregory A.C."/>
            <person name="LaButti K."/>
            <person name="Copeland A."/>
            <person name="Woyke T."/>
            <person name="Sullivan M.B."/>
        </authorList>
    </citation>
    <scope>NUCLEOTIDE SEQUENCE [LARGE SCALE GENOMIC DNA]</scope>
    <source>
        <strain evidence="3">Syn7803C8</strain>
    </source>
</reference>
<dbReference type="SMART" id="SM00496">
    <property type="entry name" value="IENR2"/>
    <property type="match status" value="2"/>
</dbReference>
<feature type="compositionally biased region" description="Basic residues" evidence="1">
    <location>
        <begin position="169"/>
        <end position="180"/>
    </location>
</feature>
<dbReference type="EMBL" id="KJ019058">
    <property type="protein sequence ID" value="AIX21611.1"/>
    <property type="molecule type" value="Genomic_DNA"/>
</dbReference>
<gene>
    <name evidence="3" type="ORF">Syn7803C8_287</name>
</gene>
<evidence type="ECO:0000256" key="1">
    <source>
        <dbReference type="SAM" id="MobiDB-lite"/>
    </source>
</evidence>
<name>A0A0E3F5Y5_9CAUD</name>